<evidence type="ECO:0000256" key="1">
    <source>
        <dbReference type="SAM" id="MobiDB-lite"/>
    </source>
</evidence>
<feature type="region of interest" description="Disordered" evidence="1">
    <location>
        <begin position="112"/>
        <end position="135"/>
    </location>
</feature>
<feature type="compositionally biased region" description="Acidic residues" evidence="1">
    <location>
        <begin position="362"/>
        <end position="373"/>
    </location>
</feature>
<feature type="region of interest" description="Disordered" evidence="1">
    <location>
        <begin position="1"/>
        <end position="80"/>
    </location>
</feature>
<feature type="compositionally biased region" description="Polar residues" evidence="1">
    <location>
        <begin position="148"/>
        <end position="160"/>
    </location>
</feature>
<sequence length="432" mass="47471">MSEENGLDEAEEEEGSSGSDEEYLSVSGSIPRTSEIDVENDNRSNDNISKLTSAKNSSGNTDKIMTENTGENMPGDNRDDDIAQINTMELLGAMDSLIPAVSLEKLSAEQVDKHTKTQTVNKNTNDETASGDSYTDMETILLDSDSVATDSTPAEGNTNVPPAVKNQHGQAIDSSTTAPNLFYLYYIYIYILYLLKNLCFRNEKEAINEETGCKDNGNKQQLEFISPPQLASTLICDDMQDDTSSEGEVTKDGPGNLAENPTPSNAARELQESVASEVLETTVVKSAIQEQDSSAYRKENPQNAPACPNRNGNCVSTNSNKTPNDSKIEIVDNSDDNTTDEDTQIDTNEHLLRNRQKKSEETVESSSEEEVEVPECHPPRKSLSAPEDNGENMTLAGKLSTARKRGFLILQFCWLIYFAKSVVTLLICRYTH</sequence>
<dbReference type="PIR" id="T31660">
    <property type="entry name" value="T31660"/>
</dbReference>
<accession>P91584</accession>
<name>P91584_CIOIN</name>
<feature type="region of interest" description="Disordered" evidence="1">
    <location>
        <begin position="148"/>
        <end position="171"/>
    </location>
</feature>
<reference evidence="3" key="3">
    <citation type="submission" date="2000-07" db="EMBL/GenBank/DDBJ databases">
        <authorList>
            <person name="Bird A.P."/>
            <person name="Clark V."/>
            <person name="Jones S.J.M."/>
            <person name="Leitgeb S."/>
            <person name="Dobson R."/>
            <person name="Tweedie S."/>
        </authorList>
    </citation>
    <scope>NUCLEOTIDE SEQUENCE</scope>
</reference>
<keyword evidence="2" id="KW-0472">Membrane</keyword>
<feature type="compositionally biased region" description="Polar residues" evidence="1">
    <location>
        <begin position="117"/>
        <end position="133"/>
    </location>
</feature>
<feature type="compositionally biased region" description="Basic and acidic residues" evidence="1">
    <location>
        <begin position="347"/>
        <end position="361"/>
    </location>
</feature>
<proteinExistence type="predicted"/>
<feature type="compositionally biased region" description="Acidic residues" evidence="1">
    <location>
        <begin position="1"/>
        <end position="23"/>
    </location>
</feature>
<organism evidence="3">
    <name type="scientific">Ciona intestinalis</name>
    <name type="common">Transparent sea squirt</name>
    <name type="synonym">Ascidia intestinalis</name>
    <dbReference type="NCBI Taxonomy" id="7719"/>
    <lineage>
        <taxon>Eukaryota</taxon>
        <taxon>Metazoa</taxon>
        <taxon>Chordata</taxon>
        <taxon>Tunicata</taxon>
        <taxon>Ascidiacea</taxon>
        <taxon>Phlebobranchia</taxon>
        <taxon>Cionidae</taxon>
        <taxon>Ciona</taxon>
    </lineage>
</organism>
<evidence type="ECO:0000313" key="3">
    <source>
        <dbReference type="EMBL" id="CAB06050.1"/>
    </source>
</evidence>
<feature type="transmembrane region" description="Helical" evidence="2">
    <location>
        <begin position="407"/>
        <end position="427"/>
    </location>
</feature>
<dbReference type="EMBL" id="Z83760">
    <property type="protein sequence ID" value="CAB06050.1"/>
    <property type="molecule type" value="Genomic_DNA"/>
</dbReference>
<feature type="compositionally biased region" description="Acidic residues" evidence="1">
    <location>
        <begin position="332"/>
        <end position="344"/>
    </location>
</feature>
<feature type="compositionally biased region" description="Polar residues" evidence="1">
    <location>
        <begin position="310"/>
        <end position="323"/>
    </location>
</feature>
<feature type="region of interest" description="Disordered" evidence="1">
    <location>
        <begin position="240"/>
        <end position="270"/>
    </location>
</feature>
<keyword evidence="2" id="KW-1133">Transmembrane helix</keyword>
<protein>
    <submittedName>
        <fullName evidence="3">COS41.6</fullName>
    </submittedName>
</protein>
<reference evidence="3" key="1">
    <citation type="journal article" date="1998" name="Proc. Natl. Acad. Sci. U.S.A.">
        <title>Gene number in an invertebrate chordate, Ciona intestinalis.</title>
        <authorList>
            <person name="Simmen M.W."/>
            <person name="Leitgeb S."/>
            <person name="Clark V.H."/>
            <person name="Jones S.J."/>
            <person name="Bird A."/>
        </authorList>
    </citation>
    <scope>NUCLEOTIDE SEQUENCE</scope>
</reference>
<keyword evidence="2" id="KW-0812">Transmembrane</keyword>
<feature type="compositionally biased region" description="Polar residues" evidence="1">
    <location>
        <begin position="45"/>
        <end position="71"/>
    </location>
</feature>
<feature type="region of interest" description="Disordered" evidence="1">
    <location>
        <begin position="290"/>
        <end position="391"/>
    </location>
</feature>
<dbReference type="AlphaFoldDB" id="P91584"/>
<evidence type="ECO:0000256" key="2">
    <source>
        <dbReference type="SAM" id="Phobius"/>
    </source>
</evidence>
<reference evidence="3" key="2">
    <citation type="journal article" date="1999" name="Science">
        <title>Nonmethylated transposable elements and methylated genes in a chordate genome.</title>
        <authorList>
            <person name="Simmen M.W."/>
            <person name="Leitgeb S."/>
            <person name="Charlton J."/>
            <person name="Jones S.J."/>
            <person name="Harris B.R."/>
            <person name="Clark V.H."/>
            <person name="Bird A."/>
        </authorList>
    </citation>
    <scope>NUCLEOTIDE SEQUENCE</scope>
</reference>